<evidence type="ECO:0000256" key="1">
    <source>
        <dbReference type="ARBA" id="ARBA00000085"/>
    </source>
</evidence>
<keyword evidence="6" id="KW-1133">Transmembrane helix</keyword>
<evidence type="ECO:0000256" key="3">
    <source>
        <dbReference type="ARBA" id="ARBA00022553"/>
    </source>
</evidence>
<dbReference type="PROSITE" id="PS50113">
    <property type="entry name" value="PAC"/>
    <property type="match status" value="1"/>
</dbReference>
<evidence type="ECO:0000256" key="4">
    <source>
        <dbReference type="ARBA" id="ARBA00023012"/>
    </source>
</evidence>
<dbReference type="InterPro" id="IPR003661">
    <property type="entry name" value="HisK_dim/P_dom"/>
</dbReference>
<dbReference type="NCBIfam" id="TIGR00229">
    <property type="entry name" value="sensory_box"/>
    <property type="match status" value="1"/>
</dbReference>
<dbReference type="InterPro" id="IPR004358">
    <property type="entry name" value="Sig_transdc_His_kin-like_C"/>
</dbReference>
<dbReference type="Pfam" id="PF02518">
    <property type="entry name" value="HATPase_c"/>
    <property type="match status" value="1"/>
</dbReference>
<dbReference type="InterPro" id="IPR036097">
    <property type="entry name" value="HisK_dim/P_sf"/>
</dbReference>
<sequence length="750" mass="85323">MLSLLKSIHDITRVYKMKFWMFVNRTAVYKFALQLVFALFLLLSFGVAWKIYTIQADEKATIAKLSWSQNLEDYLSALKDAETSQRGYLLTGDRDFLEPYFYAISQFPILEKVLLEQAEEKYKKDLSLIFGFSLRKRTEIQNRIAEFDLGRKDLAFNAVRSKVGKNLMDEIRIRIAKLRKDKSIAEKAERLQKEKENTALFTFCLIGFVVISGLIVWMILLISRNAKVESERNEINSRFLEIDDLYQNSPVGFHSLDSDGKFLKMNDTALRWLGYTREEVIGKKSVFDVLAKGSDEIFRKEFPAFKERGHINEIKVQFVKRNGEIMDIILSATAIKDAEGKMLLSRSSFIDNTKSSEYERELVKAKKKAEEASQAKSEFLSSMSHELRTPLNAVIGLTILLLEENPKPEQIENLNNLKFSSETLLSLINDILDFSKIEERRISLESIVFRIDSLLGSVFKSFDLKAKEKLLKLVTHVDANFPSTVKADPTRLLQILNNLLSNAIKFTREGEISVNAKLISQTDTSYLIQLQIQDTGIGIPEEKLQLIFDKFMQVSGDTTRRFGGSGLGLAISKGLLDLMGGTIEVKSLLGVGTTFTVTLPVEKTLETIDTDVNLEQIDYTTLRGSRILIADDILINREIVARFLTKWGVEIGHAVDGIDVLDQLKLNHYDVILMDLHMPDMDGYQATQVIRKGDIVPDKKDIPIIALTASAQLETQEKIKEVGMNDYIAKPFLPKELYTKLKIQIRKNNS</sequence>
<dbReference type="CDD" id="cd00082">
    <property type="entry name" value="HisKA"/>
    <property type="match status" value="1"/>
</dbReference>
<dbReference type="Gene3D" id="3.30.565.10">
    <property type="entry name" value="Histidine kinase-like ATPase, C-terminal domain"/>
    <property type="match status" value="1"/>
</dbReference>
<gene>
    <name evidence="11" type="ORF">LPTSP3_g09690</name>
</gene>
<evidence type="ECO:0000259" key="10">
    <source>
        <dbReference type="PROSITE" id="PS50113"/>
    </source>
</evidence>
<dbReference type="Proteomes" id="UP000245263">
    <property type="component" value="Chromosome 1"/>
</dbReference>
<dbReference type="CDD" id="cd16922">
    <property type="entry name" value="HATPase_EvgS-ArcB-TorS-like"/>
    <property type="match status" value="1"/>
</dbReference>
<dbReference type="CDD" id="cd17546">
    <property type="entry name" value="REC_hyHK_CKI1_RcsC-like"/>
    <property type="match status" value="1"/>
</dbReference>
<dbReference type="Pfam" id="PF00072">
    <property type="entry name" value="Response_reg"/>
    <property type="match status" value="1"/>
</dbReference>
<dbReference type="SUPFAM" id="SSF47384">
    <property type="entry name" value="Homodimeric domain of signal transducing histidine kinase"/>
    <property type="match status" value="1"/>
</dbReference>
<dbReference type="CDD" id="cd19410">
    <property type="entry name" value="HK9-like_sensor"/>
    <property type="match status" value="1"/>
</dbReference>
<dbReference type="PROSITE" id="PS50112">
    <property type="entry name" value="PAS"/>
    <property type="match status" value="1"/>
</dbReference>
<dbReference type="RefSeq" id="WP_109018590.1">
    <property type="nucleotide sequence ID" value="NZ_AP025028.1"/>
</dbReference>
<evidence type="ECO:0000259" key="7">
    <source>
        <dbReference type="PROSITE" id="PS50109"/>
    </source>
</evidence>
<dbReference type="Pfam" id="PF13426">
    <property type="entry name" value="PAS_9"/>
    <property type="match status" value="1"/>
</dbReference>
<keyword evidence="4" id="KW-0902">Two-component regulatory system</keyword>
<dbReference type="PRINTS" id="PR00344">
    <property type="entry name" value="BCTRLSENSOR"/>
</dbReference>
<keyword evidence="3 5" id="KW-0597">Phosphoprotein</keyword>
<dbReference type="InterPro" id="IPR011006">
    <property type="entry name" value="CheY-like_superfamily"/>
</dbReference>
<dbReference type="InterPro" id="IPR000014">
    <property type="entry name" value="PAS"/>
</dbReference>
<evidence type="ECO:0000313" key="11">
    <source>
        <dbReference type="EMBL" id="BDA78039.1"/>
    </source>
</evidence>
<dbReference type="Gene3D" id="1.10.287.130">
    <property type="match status" value="1"/>
</dbReference>
<accession>A0ABN6KCK5</accession>
<dbReference type="InterPro" id="IPR005467">
    <property type="entry name" value="His_kinase_dom"/>
</dbReference>
<dbReference type="InterPro" id="IPR001789">
    <property type="entry name" value="Sig_transdc_resp-reg_receiver"/>
</dbReference>
<dbReference type="SMART" id="SM00091">
    <property type="entry name" value="PAS"/>
    <property type="match status" value="1"/>
</dbReference>
<dbReference type="Gene3D" id="3.40.50.2300">
    <property type="match status" value="1"/>
</dbReference>
<evidence type="ECO:0000256" key="6">
    <source>
        <dbReference type="SAM" id="Phobius"/>
    </source>
</evidence>
<feature type="domain" description="Histidine kinase" evidence="7">
    <location>
        <begin position="382"/>
        <end position="603"/>
    </location>
</feature>
<keyword evidence="6" id="KW-0812">Transmembrane</keyword>
<evidence type="ECO:0000256" key="5">
    <source>
        <dbReference type="PROSITE-ProRule" id="PRU00169"/>
    </source>
</evidence>
<keyword evidence="12" id="KW-1185">Reference proteome</keyword>
<evidence type="ECO:0000259" key="9">
    <source>
        <dbReference type="PROSITE" id="PS50112"/>
    </source>
</evidence>
<dbReference type="InterPro" id="IPR035965">
    <property type="entry name" value="PAS-like_dom_sf"/>
</dbReference>
<name>A0ABN6KCK5_9LEPT</name>
<dbReference type="CDD" id="cd00130">
    <property type="entry name" value="PAS"/>
    <property type="match status" value="1"/>
</dbReference>
<dbReference type="InterPro" id="IPR000700">
    <property type="entry name" value="PAS-assoc_C"/>
</dbReference>
<dbReference type="PANTHER" id="PTHR45339">
    <property type="entry name" value="HYBRID SIGNAL TRANSDUCTION HISTIDINE KINASE J"/>
    <property type="match status" value="1"/>
</dbReference>
<protein>
    <recommendedName>
        <fullName evidence="2">histidine kinase</fullName>
        <ecNumber evidence="2">2.7.13.3</ecNumber>
    </recommendedName>
</protein>
<dbReference type="InterPro" id="IPR036890">
    <property type="entry name" value="HATPase_C_sf"/>
</dbReference>
<dbReference type="SUPFAM" id="SSF55785">
    <property type="entry name" value="PYP-like sensor domain (PAS domain)"/>
    <property type="match status" value="1"/>
</dbReference>
<dbReference type="Gene3D" id="3.30.450.20">
    <property type="entry name" value="PAS domain"/>
    <property type="match status" value="1"/>
</dbReference>
<keyword evidence="6" id="KW-0472">Membrane</keyword>
<dbReference type="PROSITE" id="PS50110">
    <property type="entry name" value="RESPONSE_REGULATORY"/>
    <property type="match status" value="1"/>
</dbReference>
<organism evidence="11 12">
    <name type="scientific">Leptospira kobayashii</name>
    <dbReference type="NCBI Taxonomy" id="1917830"/>
    <lineage>
        <taxon>Bacteria</taxon>
        <taxon>Pseudomonadati</taxon>
        <taxon>Spirochaetota</taxon>
        <taxon>Spirochaetia</taxon>
        <taxon>Leptospirales</taxon>
        <taxon>Leptospiraceae</taxon>
        <taxon>Leptospira</taxon>
    </lineage>
</organism>
<dbReference type="Pfam" id="PF05227">
    <property type="entry name" value="CHASE3"/>
    <property type="match status" value="1"/>
</dbReference>
<dbReference type="PROSITE" id="PS50109">
    <property type="entry name" value="HIS_KIN"/>
    <property type="match status" value="1"/>
</dbReference>
<feature type="domain" description="PAS" evidence="9">
    <location>
        <begin position="238"/>
        <end position="309"/>
    </location>
</feature>
<dbReference type="InterPro" id="IPR003594">
    <property type="entry name" value="HATPase_dom"/>
</dbReference>
<dbReference type="Pfam" id="PF00512">
    <property type="entry name" value="HisKA"/>
    <property type="match status" value="1"/>
</dbReference>
<feature type="domain" description="PAC" evidence="10">
    <location>
        <begin position="312"/>
        <end position="364"/>
    </location>
</feature>
<dbReference type="SMART" id="SM00448">
    <property type="entry name" value="REC"/>
    <property type="match status" value="1"/>
</dbReference>
<dbReference type="InterPro" id="IPR007891">
    <property type="entry name" value="CHASE3"/>
</dbReference>
<evidence type="ECO:0000259" key="8">
    <source>
        <dbReference type="PROSITE" id="PS50110"/>
    </source>
</evidence>
<reference evidence="11 12" key="1">
    <citation type="submission" date="2021-08" db="EMBL/GenBank/DDBJ databases">
        <title>Complete genome sequence of Leptospira kobayashii strain E30.</title>
        <authorList>
            <person name="Nakao R."/>
            <person name="Nakamura S."/>
            <person name="Masuzawa T."/>
            <person name="Koizumi N."/>
        </authorList>
    </citation>
    <scope>NUCLEOTIDE SEQUENCE [LARGE SCALE GENOMIC DNA]</scope>
    <source>
        <strain evidence="11 12">E30</strain>
    </source>
</reference>
<feature type="domain" description="Response regulatory" evidence="8">
    <location>
        <begin position="626"/>
        <end position="745"/>
    </location>
</feature>
<feature type="transmembrane region" description="Helical" evidence="6">
    <location>
        <begin position="199"/>
        <end position="222"/>
    </location>
</feature>
<dbReference type="EC" id="2.7.13.3" evidence="2"/>
<dbReference type="SUPFAM" id="SSF52172">
    <property type="entry name" value="CheY-like"/>
    <property type="match status" value="1"/>
</dbReference>
<dbReference type="SMART" id="SM00387">
    <property type="entry name" value="HATPase_c"/>
    <property type="match status" value="1"/>
</dbReference>
<evidence type="ECO:0000256" key="2">
    <source>
        <dbReference type="ARBA" id="ARBA00012438"/>
    </source>
</evidence>
<comment type="catalytic activity">
    <reaction evidence="1">
        <text>ATP + protein L-histidine = ADP + protein N-phospho-L-histidine.</text>
        <dbReference type="EC" id="2.7.13.3"/>
    </reaction>
</comment>
<feature type="modified residue" description="4-aspartylphosphate" evidence="5">
    <location>
        <position position="675"/>
    </location>
</feature>
<evidence type="ECO:0000313" key="12">
    <source>
        <dbReference type="Proteomes" id="UP000245263"/>
    </source>
</evidence>
<dbReference type="EMBL" id="AP025028">
    <property type="protein sequence ID" value="BDA78039.1"/>
    <property type="molecule type" value="Genomic_DNA"/>
</dbReference>
<dbReference type="SMART" id="SM00388">
    <property type="entry name" value="HisKA"/>
    <property type="match status" value="1"/>
</dbReference>
<proteinExistence type="predicted"/>
<dbReference type="PANTHER" id="PTHR45339:SF1">
    <property type="entry name" value="HYBRID SIGNAL TRANSDUCTION HISTIDINE KINASE J"/>
    <property type="match status" value="1"/>
</dbReference>
<dbReference type="SUPFAM" id="SSF55874">
    <property type="entry name" value="ATPase domain of HSP90 chaperone/DNA topoisomerase II/histidine kinase"/>
    <property type="match status" value="1"/>
</dbReference>